<organism evidence="2 3">
    <name type="scientific">Pedobacter frigidisoli</name>
    <dbReference type="NCBI Taxonomy" id="2530455"/>
    <lineage>
        <taxon>Bacteria</taxon>
        <taxon>Pseudomonadati</taxon>
        <taxon>Bacteroidota</taxon>
        <taxon>Sphingobacteriia</taxon>
        <taxon>Sphingobacteriales</taxon>
        <taxon>Sphingobacteriaceae</taxon>
        <taxon>Pedobacter</taxon>
    </lineage>
</organism>
<dbReference type="AlphaFoldDB" id="A0A4R0P5E5"/>
<dbReference type="Proteomes" id="UP000291485">
    <property type="component" value="Unassembled WGS sequence"/>
</dbReference>
<keyword evidence="1" id="KW-1133">Transmembrane helix</keyword>
<evidence type="ECO:0000313" key="3">
    <source>
        <dbReference type="Proteomes" id="UP000291485"/>
    </source>
</evidence>
<evidence type="ECO:0000256" key="1">
    <source>
        <dbReference type="SAM" id="Phobius"/>
    </source>
</evidence>
<comment type="caution">
    <text evidence="2">The sequence shown here is derived from an EMBL/GenBank/DDBJ whole genome shotgun (WGS) entry which is preliminary data.</text>
</comment>
<keyword evidence="1" id="KW-0812">Transmembrane</keyword>
<accession>A0A4R0P5E5</accession>
<dbReference type="OrthoDB" id="765871at2"/>
<keyword evidence="3" id="KW-1185">Reference proteome</keyword>
<dbReference type="RefSeq" id="WP_131556583.1">
    <property type="nucleotide sequence ID" value="NZ_SJSN01000002.1"/>
</dbReference>
<evidence type="ECO:0000313" key="2">
    <source>
        <dbReference type="EMBL" id="TCD12103.1"/>
    </source>
</evidence>
<dbReference type="EMBL" id="SJSN01000002">
    <property type="protein sequence ID" value="TCD12103.1"/>
    <property type="molecule type" value="Genomic_DNA"/>
</dbReference>
<name>A0A4R0P5E5_9SPHI</name>
<gene>
    <name evidence="2" type="ORF">EZ449_03540</name>
</gene>
<proteinExistence type="predicted"/>
<protein>
    <submittedName>
        <fullName evidence="2">Uncharacterized protein</fullName>
    </submittedName>
</protein>
<sequence length="184" mass="21475">MVILKKIFKVFVILIFVVIGIGLLLVAFVWGSMKWNRHSKEKEAIRYQKEVCDTIKTVDGKFEIKFLDFSKKELNKIHFYLQQDKLLVKDTVVKVDFKNNTYSNSVIFPFKNFNINDRIIVEIGKRYFILSGIKYKAYYNYGMFGPVGNRDCKNEGFETINGEPAGFGTLVKEFGLLNYQLPPW</sequence>
<reference evidence="2 3" key="1">
    <citation type="submission" date="2019-02" db="EMBL/GenBank/DDBJ databases">
        <title>Pedobacter sp. RP-3-11 sp. nov., isolated from Arctic soil.</title>
        <authorList>
            <person name="Dahal R.H."/>
        </authorList>
    </citation>
    <scope>NUCLEOTIDE SEQUENCE [LARGE SCALE GENOMIC DNA]</scope>
    <source>
        <strain evidence="2 3">RP-3-11</strain>
    </source>
</reference>
<keyword evidence="1" id="KW-0472">Membrane</keyword>
<feature type="transmembrane region" description="Helical" evidence="1">
    <location>
        <begin position="7"/>
        <end position="30"/>
    </location>
</feature>